<dbReference type="Pfam" id="PF01242">
    <property type="entry name" value="PTPS"/>
    <property type="match status" value="1"/>
</dbReference>
<comment type="similarity">
    <text evidence="2">Belongs to the PTPS family. QueD subfamily.</text>
</comment>
<feature type="non-terminal residue" evidence="7">
    <location>
        <position position="1"/>
    </location>
</feature>
<dbReference type="Proteomes" id="UP000036027">
    <property type="component" value="Unassembled WGS sequence"/>
</dbReference>
<dbReference type="SUPFAM" id="SSF55620">
    <property type="entry name" value="Tetrahydrobiopterin biosynthesis enzymes-like"/>
    <property type="match status" value="1"/>
</dbReference>
<dbReference type="UniPathway" id="UPA00391"/>
<name>A0A0J0YP36_9NEIS</name>
<evidence type="ECO:0000256" key="3">
    <source>
        <dbReference type="ARBA" id="ARBA00012982"/>
    </source>
</evidence>
<dbReference type="EC" id="4.1.2.50" evidence="3"/>
<proteinExistence type="inferred from homology"/>
<comment type="pathway">
    <text evidence="1">Purine metabolism; 7-cyano-7-deazaguanine biosynthesis.</text>
</comment>
<protein>
    <recommendedName>
        <fullName evidence="4">6-carboxy-5,6,7,8-tetrahydropterin synthase</fullName>
        <ecNumber evidence="3">4.1.2.50</ecNumber>
    </recommendedName>
    <alternativeName>
        <fullName evidence="5">Queuosine biosynthesis protein QueD</fullName>
    </alternativeName>
</protein>
<comment type="caution">
    <text evidence="7">The sequence shown here is derived from an EMBL/GenBank/DDBJ whole genome shotgun (WGS) entry which is preliminary data.</text>
</comment>
<accession>A0A0J0YP36</accession>
<evidence type="ECO:0000256" key="2">
    <source>
        <dbReference type="ARBA" id="ARBA00008900"/>
    </source>
</evidence>
<evidence type="ECO:0000256" key="6">
    <source>
        <dbReference type="ARBA" id="ARBA00048807"/>
    </source>
</evidence>
<evidence type="ECO:0000313" key="7">
    <source>
        <dbReference type="EMBL" id="KLT71891.1"/>
    </source>
</evidence>
<evidence type="ECO:0000256" key="5">
    <source>
        <dbReference type="ARBA" id="ARBA00031449"/>
    </source>
</evidence>
<dbReference type="Gene3D" id="3.30.479.10">
    <property type="entry name" value="6-pyruvoyl tetrahydropterin synthase/QueD"/>
    <property type="match status" value="1"/>
</dbReference>
<reference evidence="7 8" key="1">
    <citation type="submission" date="2014-11" db="EMBL/GenBank/DDBJ databases">
        <title>Genome of a novel goose pathogen.</title>
        <authorList>
            <person name="Hansen C.M."/>
            <person name="Hueffer K."/>
            <person name="Choi S.C."/>
        </authorList>
    </citation>
    <scope>NUCLEOTIDE SEQUENCE [LARGE SCALE GENOMIC DNA]</scope>
    <source>
        <strain evidence="7 8">KH1503</strain>
    </source>
</reference>
<sequence length="53" mass="6276">RHIARMLEVWGLKTLATDKRATAENMAEYMFDLLRRKGRLNITTLRLWETPTS</sequence>
<keyword evidence="8" id="KW-1185">Reference proteome</keyword>
<dbReference type="AlphaFoldDB" id="A0A0J0YP36"/>
<dbReference type="InterPro" id="IPR007115">
    <property type="entry name" value="6-PTP_synth/QueD"/>
</dbReference>
<evidence type="ECO:0000256" key="1">
    <source>
        <dbReference type="ARBA" id="ARBA00005061"/>
    </source>
</evidence>
<dbReference type="InterPro" id="IPR038418">
    <property type="entry name" value="6-PTP_synth/QueD_sf"/>
</dbReference>
<organism evidence="7 8">
    <name type="scientific">Neisseria arctica</name>
    <dbReference type="NCBI Taxonomy" id="1470200"/>
    <lineage>
        <taxon>Bacteria</taxon>
        <taxon>Pseudomonadati</taxon>
        <taxon>Pseudomonadota</taxon>
        <taxon>Betaproteobacteria</taxon>
        <taxon>Neisseriales</taxon>
        <taxon>Neisseriaceae</taxon>
        <taxon>Neisseria</taxon>
    </lineage>
</organism>
<comment type="catalytic activity">
    <reaction evidence="6">
        <text>7,8-dihydroneopterin 3'-triphosphate + H2O = 6-carboxy-5,6,7,8-tetrahydropterin + triphosphate + acetaldehyde + 2 H(+)</text>
        <dbReference type="Rhea" id="RHEA:27966"/>
        <dbReference type="ChEBI" id="CHEBI:15343"/>
        <dbReference type="ChEBI" id="CHEBI:15377"/>
        <dbReference type="ChEBI" id="CHEBI:15378"/>
        <dbReference type="ChEBI" id="CHEBI:18036"/>
        <dbReference type="ChEBI" id="CHEBI:58462"/>
        <dbReference type="ChEBI" id="CHEBI:61032"/>
        <dbReference type="EC" id="4.1.2.50"/>
    </reaction>
</comment>
<gene>
    <name evidence="7" type="ORF">PL75_11205</name>
</gene>
<dbReference type="GO" id="GO:0070497">
    <property type="term" value="F:6-carboxytetrahydropterin synthase activity"/>
    <property type="evidence" value="ECO:0007669"/>
    <property type="project" value="UniProtKB-EC"/>
</dbReference>
<evidence type="ECO:0000313" key="8">
    <source>
        <dbReference type="Proteomes" id="UP000036027"/>
    </source>
</evidence>
<evidence type="ECO:0000256" key="4">
    <source>
        <dbReference type="ARBA" id="ARBA00018141"/>
    </source>
</evidence>
<dbReference type="PATRIC" id="fig|1470200.3.peg.561"/>
<dbReference type="EMBL" id="JTDO01000127">
    <property type="protein sequence ID" value="KLT71891.1"/>
    <property type="molecule type" value="Genomic_DNA"/>
</dbReference>